<accession>A0A1G9SUX0</accession>
<protein>
    <submittedName>
        <fullName evidence="1">Uncharacterized protein</fullName>
    </submittedName>
</protein>
<dbReference type="RefSeq" id="WP_176903573.1">
    <property type="nucleotide sequence ID" value="NZ_FNFB01000067.1"/>
</dbReference>
<dbReference type="Proteomes" id="UP000198683">
    <property type="component" value="Unassembled WGS sequence"/>
</dbReference>
<dbReference type="AlphaFoldDB" id="A0A1G9SUX0"/>
<evidence type="ECO:0000313" key="2">
    <source>
        <dbReference type="Proteomes" id="UP000198683"/>
    </source>
</evidence>
<dbReference type="STRING" id="683260.SAMN05421874_1672"/>
<proteinExistence type="predicted"/>
<gene>
    <name evidence="1" type="ORF">SAMN05421874_1672</name>
</gene>
<keyword evidence="2" id="KW-1185">Reference proteome</keyword>
<organism evidence="1 2">
    <name type="scientific">Nonomuraea maritima</name>
    <dbReference type="NCBI Taxonomy" id="683260"/>
    <lineage>
        <taxon>Bacteria</taxon>
        <taxon>Bacillati</taxon>
        <taxon>Actinomycetota</taxon>
        <taxon>Actinomycetes</taxon>
        <taxon>Streptosporangiales</taxon>
        <taxon>Streptosporangiaceae</taxon>
        <taxon>Nonomuraea</taxon>
    </lineage>
</organism>
<reference evidence="1 2" key="1">
    <citation type="submission" date="2016-10" db="EMBL/GenBank/DDBJ databases">
        <authorList>
            <person name="de Groot N.N."/>
        </authorList>
    </citation>
    <scope>NUCLEOTIDE SEQUENCE [LARGE SCALE GENOMIC DNA]</scope>
    <source>
        <strain evidence="1 2">CGMCC 4.5681</strain>
    </source>
</reference>
<evidence type="ECO:0000313" key="1">
    <source>
        <dbReference type="EMBL" id="SDM38645.1"/>
    </source>
</evidence>
<sequence>MNDETVALLFDVVERLQQSIGAHEHPAIVALEGERRLVLSDHDYDYLRDPWSAAAFETRAAAEAADIRATRWVFAVPLVWVTTPEAVYSRPASAHPLREGEQETITWTSYGENDGVDYGRVPYARRPSGEPVFDNPEKFAVGVRPAPSMPGQTLLRALLQTTGPAWRDPVRPAGLICLTCGDARR</sequence>
<name>A0A1G9SUX0_9ACTN</name>
<dbReference type="EMBL" id="FNFB01000067">
    <property type="protein sequence ID" value="SDM38645.1"/>
    <property type="molecule type" value="Genomic_DNA"/>
</dbReference>